<comment type="caution">
    <text evidence="3">The sequence shown here is derived from an EMBL/GenBank/DDBJ whole genome shotgun (WGS) entry which is preliminary data.</text>
</comment>
<keyword evidence="1" id="KW-1133">Transmembrane helix</keyword>
<dbReference type="Proteomes" id="UP000040578">
    <property type="component" value="Unassembled WGS sequence"/>
</dbReference>
<dbReference type="EMBL" id="CPYD01000001">
    <property type="protein sequence ID" value="CND87354.1"/>
    <property type="molecule type" value="Genomic_DNA"/>
</dbReference>
<gene>
    <name evidence="2" type="ORF">ERS137967_00163</name>
    <name evidence="3" type="ORF">QVN42_01255</name>
</gene>
<keyword evidence="1" id="KW-0472">Membrane</keyword>
<dbReference type="EMBL" id="JAUEHU010000001">
    <property type="protein sequence ID" value="MDN0086034.1"/>
    <property type="molecule type" value="Genomic_DNA"/>
</dbReference>
<evidence type="ECO:0000313" key="2">
    <source>
        <dbReference type="EMBL" id="CND87354.1"/>
    </source>
</evidence>
<protein>
    <submittedName>
        <fullName evidence="2">Membrane protein</fullName>
    </submittedName>
</protein>
<dbReference type="Proteomes" id="UP001167864">
    <property type="component" value="Unassembled WGS sequence"/>
</dbReference>
<keyword evidence="1" id="KW-0812">Transmembrane</keyword>
<feature type="transmembrane region" description="Helical" evidence="1">
    <location>
        <begin position="33"/>
        <end position="50"/>
    </location>
</feature>
<evidence type="ECO:0000313" key="4">
    <source>
        <dbReference type="Proteomes" id="UP000040578"/>
    </source>
</evidence>
<evidence type="ECO:0000256" key="1">
    <source>
        <dbReference type="SAM" id="Phobius"/>
    </source>
</evidence>
<dbReference type="RefSeq" id="WP_157045408.1">
    <property type="nucleotide sequence ID" value="NZ_CPYD01000001.1"/>
</dbReference>
<proteinExistence type="predicted"/>
<sequence>MMQAAKISVGLLFSGVLLGYAGAHWQHSFLLVLAGVSMLAGIIASGFTDCRHSKKP</sequence>
<keyword evidence="4" id="KW-1185">Reference proteome</keyword>
<accession>A0AAW7K492</accession>
<reference evidence="2 4" key="1">
    <citation type="submission" date="2015-03" db="EMBL/GenBank/DDBJ databases">
        <authorList>
            <consortium name="Pathogen Informatics"/>
            <person name="Murphy D."/>
        </authorList>
    </citation>
    <scope>NUCLEOTIDE SEQUENCE [LARGE SCALE GENOMIC DNA]</scope>
    <source>
        <strain evidence="4">type strain: CIP110231</strain>
        <strain evidence="2">Type strain: CIP110231</strain>
    </source>
</reference>
<reference evidence="3" key="2">
    <citation type="submission" date="2023-06" db="EMBL/GenBank/DDBJ databases">
        <authorList>
            <person name="Polev D.E."/>
            <person name="Saitova A.T."/>
            <person name="Bogumilchik E.A."/>
            <person name="Kokorina G.I."/>
            <person name="Voskresenskaia E.A."/>
        </authorList>
    </citation>
    <scope>NUCLEOTIDE SEQUENCE</scope>
    <source>
        <strain evidence="3">2145 StPb PI</strain>
    </source>
</reference>
<organism evidence="3 5">
    <name type="scientific">Yersinia nurmii</name>
    <dbReference type="NCBI Taxonomy" id="685706"/>
    <lineage>
        <taxon>Bacteria</taxon>
        <taxon>Pseudomonadati</taxon>
        <taxon>Pseudomonadota</taxon>
        <taxon>Gammaproteobacteria</taxon>
        <taxon>Enterobacterales</taxon>
        <taxon>Yersiniaceae</taxon>
        <taxon>Yersinia</taxon>
    </lineage>
</organism>
<dbReference type="AlphaFoldDB" id="A0AAW7K492"/>
<evidence type="ECO:0000313" key="5">
    <source>
        <dbReference type="Proteomes" id="UP001167864"/>
    </source>
</evidence>
<evidence type="ECO:0000313" key="3">
    <source>
        <dbReference type="EMBL" id="MDN0086034.1"/>
    </source>
</evidence>
<name>A0AAW7K492_9GAMM</name>